<dbReference type="RefSeq" id="WP_039606306.1">
    <property type="nucleotide sequence ID" value="NZ_FMUP01000001.1"/>
</dbReference>
<keyword evidence="7" id="KW-1185">Reference proteome</keyword>
<dbReference type="Proteomes" id="UP000030980">
    <property type="component" value="Unassembled WGS sequence"/>
</dbReference>
<evidence type="ECO:0000256" key="1">
    <source>
        <dbReference type="ARBA" id="ARBA00023015"/>
    </source>
</evidence>
<feature type="coiled-coil region" evidence="4">
    <location>
        <begin position="87"/>
        <end position="114"/>
    </location>
</feature>
<dbReference type="PRINTS" id="PR00040">
    <property type="entry name" value="HTHMERR"/>
</dbReference>
<dbReference type="EMBL" id="JTAK01000002">
    <property type="protein sequence ID" value="KHO65866.1"/>
    <property type="molecule type" value="Genomic_DNA"/>
</dbReference>
<dbReference type="AlphaFoldDB" id="A0A0B3BXS0"/>
<evidence type="ECO:0000256" key="3">
    <source>
        <dbReference type="ARBA" id="ARBA00023163"/>
    </source>
</evidence>
<sequence length="127" mass="14614">MRIGELEIRSGTSRHTLRYYERIGLLRARRRANNYREYDEQAVAELAFIRHAQAMGFALEECRELLAARRNRQLDCTRGAVLIADKLVVLEARMDELSRLRELLETERERLLASAAQQAGNCPKPSG</sequence>
<organism evidence="6 7">
    <name type="scientific">Pseudomonas flexibilis</name>
    <dbReference type="NCBI Taxonomy" id="706570"/>
    <lineage>
        <taxon>Bacteria</taxon>
        <taxon>Pseudomonadati</taxon>
        <taxon>Pseudomonadota</taxon>
        <taxon>Gammaproteobacteria</taxon>
        <taxon>Pseudomonadales</taxon>
        <taxon>Pseudomonadaceae</taxon>
        <taxon>Pseudomonas</taxon>
    </lineage>
</organism>
<feature type="domain" description="HTH merR-type" evidence="5">
    <location>
        <begin position="1"/>
        <end position="68"/>
    </location>
</feature>
<dbReference type="Pfam" id="PF13411">
    <property type="entry name" value="MerR_1"/>
    <property type="match status" value="1"/>
</dbReference>
<evidence type="ECO:0000313" key="6">
    <source>
        <dbReference type="EMBL" id="KHO65866.1"/>
    </source>
</evidence>
<dbReference type="STRING" id="706570.PT85_07460"/>
<dbReference type="InterPro" id="IPR000551">
    <property type="entry name" value="MerR-type_HTH_dom"/>
</dbReference>
<dbReference type="GO" id="GO:0003677">
    <property type="term" value="F:DNA binding"/>
    <property type="evidence" value="ECO:0007669"/>
    <property type="project" value="UniProtKB-KW"/>
</dbReference>
<dbReference type="InterPro" id="IPR009061">
    <property type="entry name" value="DNA-bd_dom_put_sf"/>
</dbReference>
<accession>A0A0B3BXS0</accession>
<keyword evidence="2" id="KW-0238">DNA-binding</keyword>
<dbReference type="GO" id="GO:0003700">
    <property type="term" value="F:DNA-binding transcription factor activity"/>
    <property type="evidence" value="ECO:0007669"/>
    <property type="project" value="InterPro"/>
</dbReference>
<evidence type="ECO:0000256" key="2">
    <source>
        <dbReference type="ARBA" id="ARBA00023125"/>
    </source>
</evidence>
<keyword evidence="4" id="KW-0175">Coiled coil</keyword>
<keyword evidence="1" id="KW-0805">Transcription regulation</keyword>
<dbReference type="InterPro" id="IPR047057">
    <property type="entry name" value="MerR_fam"/>
</dbReference>
<dbReference type="PANTHER" id="PTHR30204">
    <property type="entry name" value="REDOX-CYCLING DRUG-SENSING TRANSCRIPTIONAL ACTIVATOR SOXR"/>
    <property type="match status" value="1"/>
</dbReference>
<comment type="caution">
    <text evidence="6">The sequence shown here is derived from an EMBL/GenBank/DDBJ whole genome shotgun (WGS) entry which is preliminary data.</text>
</comment>
<dbReference type="SMART" id="SM00422">
    <property type="entry name" value="HTH_MERR"/>
    <property type="match status" value="1"/>
</dbReference>
<dbReference type="Gene3D" id="1.10.1660.10">
    <property type="match status" value="1"/>
</dbReference>
<protein>
    <submittedName>
        <fullName evidence="6">MerR family transcriptional regulator</fullName>
    </submittedName>
</protein>
<name>A0A0B3BXS0_9PSED</name>
<evidence type="ECO:0000313" key="7">
    <source>
        <dbReference type="Proteomes" id="UP000030980"/>
    </source>
</evidence>
<keyword evidence="3" id="KW-0804">Transcription</keyword>
<proteinExistence type="predicted"/>
<evidence type="ECO:0000259" key="5">
    <source>
        <dbReference type="PROSITE" id="PS50937"/>
    </source>
</evidence>
<dbReference type="OrthoDB" id="9808480at2"/>
<dbReference type="PANTHER" id="PTHR30204:SF94">
    <property type="entry name" value="HEAVY METAL-DEPENDENT TRANSCRIPTIONAL REGULATOR HI_0293-RELATED"/>
    <property type="match status" value="1"/>
</dbReference>
<gene>
    <name evidence="6" type="ORF">PT85_07460</name>
</gene>
<reference evidence="6 7" key="1">
    <citation type="submission" date="2014-11" db="EMBL/GenBank/DDBJ databases">
        <title>Genome sequence of Pseudomonas tuomuerensis JCM 14085.</title>
        <authorList>
            <person name="Shin S.-K."/>
            <person name="Yi H."/>
        </authorList>
    </citation>
    <scope>NUCLEOTIDE SEQUENCE [LARGE SCALE GENOMIC DNA]</scope>
    <source>
        <strain evidence="6 7">JCM 14085</strain>
    </source>
</reference>
<dbReference type="SUPFAM" id="SSF46955">
    <property type="entry name" value="Putative DNA-binding domain"/>
    <property type="match status" value="1"/>
</dbReference>
<dbReference type="PROSITE" id="PS50937">
    <property type="entry name" value="HTH_MERR_2"/>
    <property type="match status" value="1"/>
</dbReference>
<evidence type="ECO:0000256" key="4">
    <source>
        <dbReference type="SAM" id="Coils"/>
    </source>
</evidence>